<dbReference type="EMBL" id="LAIR01000002">
    <property type="protein sequence ID" value="KNX38340.1"/>
    <property type="molecule type" value="Genomic_DNA"/>
</dbReference>
<dbReference type="InterPro" id="IPR006115">
    <property type="entry name" value="6PGDH_NADP-bd"/>
</dbReference>
<gene>
    <name evidence="5" type="ORF">VV01_16205</name>
</gene>
<dbReference type="Proteomes" id="UP000037397">
    <property type="component" value="Unassembled WGS sequence"/>
</dbReference>
<dbReference type="InterPro" id="IPR048666">
    <property type="entry name" value="RedAm-like_C"/>
</dbReference>
<dbReference type="InterPro" id="IPR036291">
    <property type="entry name" value="NAD(P)-bd_dom_sf"/>
</dbReference>
<dbReference type="Gene3D" id="3.40.50.720">
    <property type="entry name" value="NAD(P)-binding Rossmann-like Domain"/>
    <property type="match status" value="1"/>
</dbReference>
<dbReference type="Gene3D" id="1.10.1040.10">
    <property type="entry name" value="N-(1-d-carboxylethyl)-l-norvaline Dehydrogenase, domain 2"/>
    <property type="match status" value="1"/>
</dbReference>
<dbReference type="GO" id="GO:0050661">
    <property type="term" value="F:NADP binding"/>
    <property type="evidence" value="ECO:0007669"/>
    <property type="project" value="InterPro"/>
</dbReference>
<dbReference type="SUPFAM" id="SSF48179">
    <property type="entry name" value="6-phosphogluconate dehydrogenase C-terminal domain-like"/>
    <property type="match status" value="1"/>
</dbReference>
<dbReference type="PANTHER" id="PTHR43580:SF2">
    <property type="entry name" value="CYTOKINE-LIKE NUCLEAR FACTOR N-PAC"/>
    <property type="match status" value="1"/>
</dbReference>
<comment type="caution">
    <text evidence="5">The sequence shown here is derived from an EMBL/GenBank/DDBJ whole genome shotgun (WGS) entry which is preliminary data.</text>
</comment>
<dbReference type="PATRIC" id="fig|1631356.3.peg.3217"/>
<proteinExistence type="inferred from homology"/>
<evidence type="ECO:0000259" key="4">
    <source>
        <dbReference type="Pfam" id="PF21761"/>
    </source>
</evidence>
<dbReference type="InterPro" id="IPR013328">
    <property type="entry name" value="6PGD_dom2"/>
</dbReference>
<dbReference type="STRING" id="1631356.VV01_16205"/>
<sequence>MSPALPSTTLIGLGPMGRAMGRVLLEHDVPLTVFNRTPARGDALVAAGARRTTTVAEALDASDLVVLSLTDYAAMYDLLGDVTDHLAGKTLVNLSSDNPQETECAAVWAAEHGVRLLVGGVMVPEPLVGSEVAYAFYSGPRAALEEYDDVLRLIAAPRYVGEAHGLAQLHYQAQLDIFLTCLAGVLHGYQLVASAGVRAADFTAYVKDNVDSLSMYLEETARHLDADDHPGDAANLRMMGATADHVVRASEQAGLDATLPRAVQALYARGIAAGHGDQSWTALARVISGRRSVER</sequence>
<organism evidence="5 6">
    <name type="scientific">Luteipulveratus halotolerans</name>
    <dbReference type="NCBI Taxonomy" id="1631356"/>
    <lineage>
        <taxon>Bacteria</taxon>
        <taxon>Bacillati</taxon>
        <taxon>Actinomycetota</taxon>
        <taxon>Actinomycetes</taxon>
        <taxon>Micrococcales</taxon>
        <taxon>Dermacoccaceae</taxon>
        <taxon>Luteipulveratus</taxon>
    </lineage>
</organism>
<evidence type="ECO:0000256" key="2">
    <source>
        <dbReference type="ARBA" id="ARBA00023002"/>
    </source>
</evidence>
<dbReference type="RefSeq" id="WP_050670780.1">
    <property type="nucleotide sequence ID" value="NZ_LAIR01000002.1"/>
</dbReference>
<evidence type="ECO:0000256" key="1">
    <source>
        <dbReference type="ARBA" id="ARBA00009080"/>
    </source>
</evidence>
<dbReference type="GO" id="GO:0016491">
    <property type="term" value="F:oxidoreductase activity"/>
    <property type="evidence" value="ECO:0007669"/>
    <property type="project" value="UniProtKB-KW"/>
</dbReference>
<comment type="similarity">
    <text evidence="1">Belongs to the HIBADH-related family.</text>
</comment>
<evidence type="ECO:0000313" key="5">
    <source>
        <dbReference type="EMBL" id="KNX38340.1"/>
    </source>
</evidence>
<dbReference type="AlphaFoldDB" id="A0A0L6CL17"/>
<feature type="domain" description="6-phosphogluconate dehydrogenase NADP-binding" evidence="3">
    <location>
        <begin position="9"/>
        <end position="156"/>
    </location>
</feature>
<reference evidence="6" key="1">
    <citation type="submission" date="2015-03" db="EMBL/GenBank/DDBJ databases">
        <title>Luteipulveratus halotolerans sp. nov., a novel actinobacterium (Dermacoccaceae) from Sarawak, Malaysia.</title>
        <authorList>
            <person name="Juboi H."/>
            <person name="Basik A."/>
            <person name="Shamsul S.S."/>
            <person name="Arnold P."/>
            <person name="Schmitt E.K."/>
            <person name="Sanglier J.-J."/>
            <person name="Yeo T."/>
        </authorList>
    </citation>
    <scope>NUCLEOTIDE SEQUENCE [LARGE SCALE GENOMIC DNA]</scope>
    <source>
        <strain evidence="6">C296001</strain>
    </source>
</reference>
<dbReference type="OrthoDB" id="3185659at2"/>
<dbReference type="Pfam" id="PF21761">
    <property type="entry name" value="RedAm-like_C"/>
    <property type="match status" value="1"/>
</dbReference>
<dbReference type="PIRSF" id="PIRSF000103">
    <property type="entry name" value="HIBADH"/>
    <property type="match status" value="1"/>
</dbReference>
<name>A0A0L6CL17_9MICO</name>
<dbReference type="InterPro" id="IPR015815">
    <property type="entry name" value="HIBADH-related"/>
</dbReference>
<dbReference type="InterPro" id="IPR051265">
    <property type="entry name" value="HIBADH-related_NP60_sf"/>
</dbReference>
<keyword evidence="2" id="KW-0560">Oxidoreductase</keyword>
<dbReference type="InterPro" id="IPR008927">
    <property type="entry name" value="6-PGluconate_DH-like_C_sf"/>
</dbReference>
<feature type="domain" description="NADPH-dependent reductive aminase-like C-terminal" evidence="4">
    <location>
        <begin position="164"/>
        <end position="288"/>
    </location>
</feature>
<evidence type="ECO:0000313" key="6">
    <source>
        <dbReference type="Proteomes" id="UP000037397"/>
    </source>
</evidence>
<dbReference type="Pfam" id="PF03446">
    <property type="entry name" value="NAD_binding_2"/>
    <property type="match status" value="1"/>
</dbReference>
<evidence type="ECO:0000259" key="3">
    <source>
        <dbReference type="Pfam" id="PF03446"/>
    </source>
</evidence>
<protein>
    <submittedName>
        <fullName evidence="5">6-phosphogluconate dehydrogenase</fullName>
    </submittedName>
</protein>
<dbReference type="PANTHER" id="PTHR43580">
    <property type="entry name" value="OXIDOREDUCTASE GLYR1-RELATED"/>
    <property type="match status" value="1"/>
</dbReference>
<keyword evidence="6" id="KW-1185">Reference proteome</keyword>
<dbReference type="SUPFAM" id="SSF51735">
    <property type="entry name" value="NAD(P)-binding Rossmann-fold domains"/>
    <property type="match status" value="1"/>
</dbReference>
<accession>A0A0L6CL17</accession>